<dbReference type="KEGG" id="bbet:F8237_03145"/>
<keyword evidence="1" id="KW-0547">Nucleotide-binding</keyword>
<reference evidence="2" key="1">
    <citation type="submission" date="2019-10" db="EMBL/GenBank/DDBJ databases">
        <title>Complete Genome Sequence of Bradyrhizobium betae type strain PL7HG1T.</title>
        <authorList>
            <person name="Bromfield E.S.P."/>
            <person name="Cloutier S."/>
        </authorList>
    </citation>
    <scope>NUCLEOTIDE SEQUENCE [LARGE SCALE GENOMIC DNA]</scope>
    <source>
        <strain evidence="2">PL7HG1</strain>
    </source>
</reference>
<dbReference type="EMBL" id="CP044543">
    <property type="protein sequence ID" value="QFI71451.1"/>
    <property type="molecule type" value="Genomic_DNA"/>
</dbReference>
<dbReference type="GO" id="GO:0005524">
    <property type="term" value="F:ATP binding"/>
    <property type="evidence" value="ECO:0007669"/>
    <property type="project" value="UniProtKB-KW"/>
</dbReference>
<organism evidence="1 2">
    <name type="scientific">Bradyrhizobium betae</name>
    <dbReference type="NCBI Taxonomy" id="244734"/>
    <lineage>
        <taxon>Bacteria</taxon>
        <taxon>Pseudomonadati</taxon>
        <taxon>Pseudomonadota</taxon>
        <taxon>Alphaproteobacteria</taxon>
        <taxon>Hyphomicrobiales</taxon>
        <taxon>Nitrobacteraceae</taxon>
        <taxon>Bradyrhizobium</taxon>
    </lineage>
</organism>
<keyword evidence="1" id="KW-0067">ATP-binding</keyword>
<proteinExistence type="predicted"/>
<dbReference type="RefSeq" id="WP_151642356.1">
    <property type="nucleotide sequence ID" value="NZ_CP044543.1"/>
</dbReference>
<name>A0A5P6NZE5_9BRAD</name>
<sequence length="210" mass="24140">MSGGIVKTRVGPRIYLLRFKTQYELTSTFLRVQEHYESPEFHGRVFSLEQYMDWYAARHGNFTYYQDWSGFNVPSTAFAPFYAGAFDPLTRKEKRLLGLFARLRGRFYVIGVYQGRGSTLTHELAHALFFTDADYRSKVREAMRPYDTRTLGRQLARAGYAQHVIEDETQAYLIAPSGKLGLASKALMPLRRKLRALFHEHATKLSVPAG</sequence>
<gene>
    <name evidence="1" type="ORF">F8237_03145</name>
</gene>
<dbReference type="OrthoDB" id="8220722at2"/>
<dbReference type="AlphaFoldDB" id="A0A5P6NZE5"/>
<evidence type="ECO:0000313" key="1">
    <source>
        <dbReference type="EMBL" id="QFI71451.1"/>
    </source>
</evidence>
<evidence type="ECO:0000313" key="2">
    <source>
        <dbReference type="Proteomes" id="UP000325641"/>
    </source>
</evidence>
<dbReference type="Proteomes" id="UP000325641">
    <property type="component" value="Chromosome"/>
</dbReference>
<accession>A0A5P6NZE5</accession>
<protein>
    <submittedName>
        <fullName evidence="1">ABC transporter ATP-binding protein</fullName>
    </submittedName>
</protein>